<proteinExistence type="predicted"/>
<protein>
    <submittedName>
        <fullName evidence="2">HD domain-containing protein</fullName>
    </submittedName>
</protein>
<dbReference type="InterPro" id="IPR003607">
    <property type="entry name" value="HD/PDEase_dom"/>
</dbReference>
<dbReference type="InterPro" id="IPR006675">
    <property type="entry name" value="HDIG_dom"/>
</dbReference>
<dbReference type="NCBIfam" id="TIGR00277">
    <property type="entry name" value="HDIG"/>
    <property type="match status" value="1"/>
</dbReference>
<evidence type="ECO:0000313" key="3">
    <source>
        <dbReference type="Proteomes" id="UP000824107"/>
    </source>
</evidence>
<dbReference type="SUPFAM" id="SSF109604">
    <property type="entry name" value="HD-domain/PDEase-like"/>
    <property type="match status" value="1"/>
</dbReference>
<dbReference type="EMBL" id="DVNC01000021">
    <property type="protein sequence ID" value="HIU52948.1"/>
    <property type="molecule type" value="Genomic_DNA"/>
</dbReference>
<accession>A0A9D1M309</accession>
<organism evidence="2 3">
    <name type="scientific">Candidatus Scatocola faecipullorum</name>
    <dbReference type="NCBI Taxonomy" id="2840917"/>
    <lineage>
        <taxon>Bacteria</taxon>
        <taxon>Pseudomonadati</taxon>
        <taxon>Pseudomonadota</taxon>
        <taxon>Alphaproteobacteria</taxon>
        <taxon>Rhodospirillales</taxon>
        <taxon>Rhodospirillaceae</taxon>
        <taxon>Rhodospirillaceae incertae sedis</taxon>
        <taxon>Candidatus Scatocola</taxon>
    </lineage>
</organism>
<reference evidence="2" key="2">
    <citation type="journal article" date="2021" name="PeerJ">
        <title>Extensive microbial diversity within the chicken gut microbiome revealed by metagenomics and culture.</title>
        <authorList>
            <person name="Gilroy R."/>
            <person name="Ravi A."/>
            <person name="Getino M."/>
            <person name="Pursley I."/>
            <person name="Horton D.L."/>
            <person name="Alikhan N.F."/>
            <person name="Baker D."/>
            <person name="Gharbi K."/>
            <person name="Hall N."/>
            <person name="Watson M."/>
            <person name="Adriaenssens E.M."/>
            <person name="Foster-Nyarko E."/>
            <person name="Jarju S."/>
            <person name="Secka A."/>
            <person name="Antonio M."/>
            <person name="Oren A."/>
            <person name="Chaudhuri R.R."/>
            <person name="La Ragione R."/>
            <person name="Hildebrand F."/>
            <person name="Pallen M.J."/>
        </authorList>
    </citation>
    <scope>NUCLEOTIDE SEQUENCE</scope>
    <source>
        <strain evidence="2">ChiW3-316</strain>
    </source>
</reference>
<name>A0A9D1M309_9PROT</name>
<dbReference type="Pfam" id="PF01966">
    <property type="entry name" value="HD"/>
    <property type="match status" value="1"/>
</dbReference>
<evidence type="ECO:0000313" key="2">
    <source>
        <dbReference type="EMBL" id="HIU52948.1"/>
    </source>
</evidence>
<evidence type="ECO:0000259" key="1">
    <source>
        <dbReference type="SMART" id="SM00471"/>
    </source>
</evidence>
<dbReference type="Gene3D" id="1.10.3210.10">
    <property type="entry name" value="Hypothetical protein af1432"/>
    <property type="match status" value="1"/>
</dbReference>
<reference evidence="2" key="1">
    <citation type="submission" date="2020-10" db="EMBL/GenBank/DDBJ databases">
        <authorList>
            <person name="Gilroy R."/>
        </authorList>
    </citation>
    <scope>NUCLEOTIDE SEQUENCE</scope>
    <source>
        <strain evidence="2">ChiW3-316</strain>
    </source>
</reference>
<dbReference type="Proteomes" id="UP000824107">
    <property type="component" value="Unassembled WGS sequence"/>
</dbReference>
<feature type="domain" description="HD/PDEase" evidence="1">
    <location>
        <begin position="38"/>
        <end position="170"/>
    </location>
</feature>
<sequence length="245" mass="28514">MSAVNNYEKAYLPSRITAVRIANGYLQERIYHGSNQRIIFEHGIHVFNVAKIAENIARQTGKLNPDIAYVLGLLHDIGRIKDETVTKVPHSIEGYNYLRKIGFPDAAPICITHNFIDPDIKAEDFPTYDEKSFAFARGFLKKVRYNDYDRLIQLADLFSRGKEILSIRQRLDKNKQFYHIKNLSYEDKAFNLRDYFNRKYNLDVEQIVADTFNMHKHAHKSDDRAVFLILPPAPNLINARKRSII</sequence>
<dbReference type="SMART" id="SM00471">
    <property type="entry name" value="HDc"/>
    <property type="match status" value="1"/>
</dbReference>
<gene>
    <name evidence="2" type="ORF">IAD20_02585</name>
</gene>
<dbReference type="InterPro" id="IPR006674">
    <property type="entry name" value="HD_domain"/>
</dbReference>
<comment type="caution">
    <text evidence="2">The sequence shown here is derived from an EMBL/GenBank/DDBJ whole genome shotgun (WGS) entry which is preliminary data.</text>
</comment>
<dbReference type="CDD" id="cd00077">
    <property type="entry name" value="HDc"/>
    <property type="match status" value="1"/>
</dbReference>
<dbReference type="AlphaFoldDB" id="A0A9D1M309"/>